<gene>
    <name evidence="1" type="ORF">MSIBF_A40003</name>
</gene>
<dbReference type="AlphaFoldDB" id="A0A098ED89"/>
<proteinExistence type="predicted"/>
<sequence>MKYNYTYLNLKQFLEDACFIVEIEKFENSPFGYLRAINISFTQVLRFNVLLNRM</sequence>
<protein>
    <submittedName>
        <fullName evidence="1">Uncharacterized protein</fullName>
    </submittedName>
</protein>
<accession>A0A098ED89</accession>
<evidence type="ECO:0000313" key="1">
    <source>
        <dbReference type="EMBL" id="CEG13471.1"/>
    </source>
</evidence>
<name>A0A098ED89_9ZZZZ</name>
<dbReference type="EMBL" id="CCXY01000334">
    <property type="protein sequence ID" value="CEG13471.1"/>
    <property type="molecule type" value="Genomic_DNA"/>
</dbReference>
<organism evidence="1">
    <name type="scientific">groundwater metagenome</name>
    <dbReference type="NCBI Taxonomy" id="717931"/>
    <lineage>
        <taxon>unclassified sequences</taxon>
        <taxon>metagenomes</taxon>
        <taxon>ecological metagenomes</taxon>
    </lineage>
</organism>
<reference evidence="1" key="1">
    <citation type="submission" date="2014-09" db="EMBL/GenBank/DDBJ databases">
        <authorList>
            <person name="Probst J Alexander"/>
        </authorList>
    </citation>
    <scope>NUCLEOTIDE SEQUENCE</scope>
</reference>